<keyword evidence="2 3" id="KW-0378">Hydrolase</keyword>
<proteinExistence type="inferred from homology"/>
<comment type="function">
    <text evidence="3">Accelerates the degradation of transcripts by removing pyrophosphate from the 5'-end of triphosphorylated RNA, leading to a more labile monophosphorylated state that can stimulate subsequent ribonuclease cleavage.</text>
</comment>
<dbReference type="HAMAP" id="MF_00298">
    <property type="entry name" value="Nudix_RppH"/>
    <property type="match status" value="1"/>
</dbReference>
<dbReference type="GO" id="GO:0006753">
    <property type="term" value="P:nucleoside phosphate metabolic process"/>
    <property type="evidence" value="ECO:0007669"/>
    <property type="project" value="TreeGrafter"/>
</dbReference>
<dbReference type="Gene3D" id="3.90.79.10">
    <property type="entry name" value="Nucleoside Triphosphate Pyrophosphohydrolase"/>
    <property type="match status" value="1"/>
</dbReference>
<comment type="cofactor">
    <cofactor evidence="3">
        <name>a divalent metal cation</name>
        <dbReference type="ChEBI" id="CHEBI:60240"/>
    </cofactor>
</comment>
<organism evidence="5">
    <name type="scientific">uncultured Rhodobacterales bacterium HF0010_10C01</name>
    <dbReference type="NCBI Taxonomy" id="710783"/>
    <lineage>
        <taxon>Bacteria</taxon>
        <taxon>Pseudomonadati</taxon>
        <taxon>Pseudomonadota</taxon>
        <taxon>Alphaproteobacteria</taxon>
        <taxon>Rhodobacterales</taxon>
        <taxon>environmental samples</taxon>
    </lineage>
</organism>
<comment type="cofactor">
    <cofactor evidence="1">
        <name>Mg(2+)</name>
        <dbReference type="ChEBI" id="CHEBI:18420"/>
    </cofactor>
</comment>
<evidence type="ECO:0000256" key="2">
    <source>
        <dbReference type="ARBA" id="ARBA00022801"/>
    </source>
</evidence>
<gene>
    <name evidence="3" type="primary">rppH</name>
    <name evidence="3" type="synonym">nudH</name>
</gene>
<dbReference type="InterPro" id="IPR022927">
    <property type="entry name" value="RppH"/>
</dbReference>
<dbReference type="GO" id="GO:0034432">
    <property type="term" value="F:bis(5'-adenosyl)-pentaphosphatase activity"/>
    <property type="evidence" value="ECO:0007669"/>
    <property type="project" value="TreeGrafter"/>
</dbReference>
<dbReference type="PROSITE" id="PS00893">
    <property type="entry name" value="NUDIX_BOX"/>
    <property type="match status" value="1"/>
</dbReference>
<comment type="similarity">
    <text evidence="3">Belongs to the Nudix hydrolase family. RppH subfamily.</text>
</comment>
<dbReference type="InterPro" id="IPR015797">
    <property type="entry name" value="NUDIX_hydrolase-like_dom_sf"/>
</dbReference>
<evidence type="ECO:0000313" key="5">
    <source>
        <dbReference type="EMBL" id="ADI18951.1"/>
    </source>
</evidence>
<dbReference type="NCBIfam" id="NF001938">
    <property type="entry name" value="PRK00714.1-5"/>
    <property type="match status" value="1"/>
</dbReference>
<dbReference type="GO" id="GO:0008893">
    <property type="term" value="F:guanosine-3',5'-bis(diphosphate) 3'-diphosphatase activity"/>
    <property type="evidence" value="ECO:0007669"/>
    <property type="project" value="TreeGrafter"/>
</dbReference>
<dbReference type="SUPFAM" id="SSF55811">
    <property type="entry name" value="Nudix"/>
    <property type="match status" value="1"/>
</dbReference>
<dbReference type="EMBL" id="GU474905">
    <property type="protein sequence ID" value="ADI18951.1"/>
    <property type="molecule type" value="Genomic_DNA"/>
</dbReference>
<evidence type="ECO:0000256" key="1">
    <source>
        <dbReference type="ARBA" id="ARBA00001946"/>
    </source>
</evidence>
<dbReference type="AlphaFoldDB" id="E0XX10"/>
<evidence type="ECO:0000256" key="3">
    <source>
        <dbReference type="HAMAP-Rule" id="MF_00298"/>
    </source>
</evidence>
<reference evidence="5" key="1">
    <citation type="journal article" date="2011" name="Environ. Microbiol.">
        <title>Time-series analyses of Monterey Bay coastal microbial picoplankton using a 'genome proxy' microarray.</title>
        <authorList>
            <person name="Rich V.I."/>
            <person name="Pham V.D."/>
            <person name="Eppley J."/>
            <person name="Shi Y."/>
            <person name="DeLong E.F."/>
        </authorList>
    </citation>
    <scope>NUCLEOTIDE SEQUENCE</scope>
</reference>
<protein>
    <recommendedName>
        <fullName evidence="3">RNA pyrophosphohydrolase</fullName>
        <ecNumber evidence="3">3.6.1.-</ecNumber>
    </recommendedName>
    <alternativeName>
        <fullName evidence="3">(Di)nucleoside polyphosphate hydrolase</fullName>
    </alternativeName>
</protein>
<sequence>MINTLPYRLGVGLVIINDQSKIFTGRRLDSTKAWQMPQGGIDDNEIPLEAAYREMFEETGIEKCKVSLLKQSKIWYRYDLPKEIQSKFWGGKFRGQSQKWFLFRFNGSDKDINIHTKYQEFSDWKWSKKTNMLESIVPFKKSLYHSVLKDFDLDFKN</sequence>
<dbReference type="NCBIfam" id="NF001936">
    <property type="entry name" value="PRK00714.1-3"/>
    <property type="match status" value="1"/>
</dbReference>
<dbReference type="GO" id="GO:0019693">
    <property type="term" value="P:ribose phosphate metabolic process"/>
    <property type="evidence" value="ECO:0007669"/>
    <property type="project" value="TreeGrafter"/>
</dbReference>
<accession>E0XX10</accession>
<dbReference type="PANTHER" id="PTHR11839">
    <property type="entry name" value="UDP/ADP-SUGAR PYROPHOSPHATASE"/>
    <property type="match status" value="1"/>
</dbReference>
<dbReference type="CDD" id="cd03671">
    <property type="entry name" value="NUDIX_Ap4A_hydrolase_plant_like"/>
    <property type="match status" value="1"/>
</dbReference>
<dbReference type="InterPro" id="IPR020084">
    <property type="entry name" value="NUDIX_hydrolase_CS"/>
</dbReference>
<dbReference type="EC" id="3.6.1.-" evidence="3"/>
<feature type="domain" description="Nudix hydrolase" evidence="4">
    <location>
        <begin position="6"/>
        <end position="149"/>
    </location>
</feature>
<dbReference type="PROSITE" id="PS51462">
    <property type="entry name" value="NUDIX"/>
    <property type="match status" value="1"/>
</dbReference>
<dbReference type="Pfam" id="PF00293">
    <property type="entry name" value="NUDIX"/>
    <property type="match status" value="1"/>
</dbReference>
<dbReference type="InterPro" id="IPR000086">
    <property type="entry name" value="NUDIX_hydrolase_dom"/>
</dbReference>
<evidence type="ECO:0000259" key="4">
    <source>
        <dbReference type="PROSITE" id="PS51462"/>
    </source>
</evidence>
<dbReference type="PANTHER" id="PTHR11839:SF22">
    <property type="entry name" value="NUDIX HYDROLASE 26, CHLOROPLASTIC"/>
    <property type="match status" value="1"/>
</dbReference>
<name>E0XX10_9RHOB</name>
<feature type="short sequence motif" description="Nudix box" evidence="3">
    <location>
        <begin position="39"/>
        <end position="60"/>
    </location>
</feature>